<dbReference type="AlphaFoldDB" id="A0A921I032"/>
<dbReference type="Gene3D" id="3.40.50.1000">
    <property type="entry name" value="HAD superfamily/HAD-like"/>
    <property type="match status" value="1"/>
</dbReference>
<evidence type="ECO:0000256" key="1">
    <source>
        <dbReference type="ARBA" id="ARBA00022801"/>
    </source>
</evidence>
<dbReference type="InterPro" id="IPR023214">
    <property type="entry name" value="HAD_sf"/>
</dbReference>
<dbReference type="EMBL" id="DYVY01000046">
    <property type="protein sequence ID" value="HJF93650.1"/>
    <property type="molecule type" value="Genomic_DNA"/>
</dbReference>
<protein>
    <submittedName>
        <fullName evidence="2">HAD family hydrolase</fullName>
    </submittedName>
</protein>
<evidence type="ECO:0000313" key="3">
    <source>
        <dbReference type="Proteomes" id="UP000769156"/>
    </source>
</evidence>
<dbReference type="InterPro" id="IPR051540">
    <property type="entry name" value="S-2-haloacid_dehalogenase"/>
</dbReference>
<dbReference type="SUPFAM" id="SSF56784">
    <property type="entry name" value="HAD-like"/>
    <property type="match status" value="1"/>
</dbReference>
<accession>A0A921I032</accession>
<gene>
    <name evidence="2" type="ORF">K8V82_02540</name>
</gene>
<organism evidence="2 3">
    <name type="scientific">Lachnoclostridium phocaeense</name>
    <dbReference type="NCBI Taxonomy" id="1871021"/>
    <lineage>
        <taxon>Bacteria</taxon>
        <taxon>Bacillati</taxon>
        <taxon>Bacillota</taxon>
        <taxon>Clostridia</taxon>
        <taxon>Lachnospirales</taxon>
        <taxon>Lachnospiraceae</taxon>
    </lineage>
</organism>
<dbReference type="SFLD" id="SFLDS00003">
    <property type="entry name" value="Haloacid_Dehalogenase"/>
    <property type="match status" value="1"/>
</dbReference>
<dbReference type="PANTHER" id="PTHR43316:SF3">
    <property type="entry name" value="HALOACID DEHALOGENASE, TYPE II (AFU_ORTHOLOGUE AFUA_2G07750)-RELATED"/>
    <property type="match status" value="1"/>
</dbReference>
<proteinExistence type="predicted"/>
<reference evidence="2" key="1">
    <citation type="journal article" date="2021" name="PeerJ">
        <title>Extensive microbial diversity within the chicken gut microbiome revealed by metagenomics and culture.</title>
        <authorList>
            <person name="Gilroy R."/>
            <person name="Ravi A."/>
            <person name="Getino M."/>
            <person name="Pursley I."/>
            <person name="Horton D.L."/>
            <person name="Alikhan N.F."/>
            <person name="Baker D."/>
            <person name="Gharbi K."/>
            <person name="Hall N."/>
            <person name="Watson M."/>
            <person name="Adriaenssens E.M."/>
            <person name="Foster-Nyarko E."/>
            <person name="Jarju S."/>
            <person name="Secka A."/>
            <person name="Antonio M."/>
            <person name="Oren A."/>
            <person name="Chaudhuri R.R."/>
            <person name="La Ragione R."/>
            <person name="Hildebrand F."/>
            <person name="Pallen M.J."/>
        </authorList>
    </citation>
    <scope>NUCLEOTIDE SEQUENCE</scope>
    <source>
        <strain evidence="2">ChiSjej5B23-16112</strain>
    </source>
</reference>
<dbReference type="Pfam" id="PF00702">
    <property type="entry name" value="Hydrolase"/>
    <property type="match status" value="1"/>
</dbReference>
<dbReference type="PANTHER" id="PTHR43316">
    <property type="entry name" value="HYDROLASE, HALOACID DELAHOGENASE-RELATED"/>
    <property type="match status" value="1"/>
</dbReference>
<sequence>MEKITTVLFDLDGTLLPMDQDLFVKSYFGKLAEKMAPRGYDPDGLIKAVWGGTAAMVQNSGKSTNEEVFWNFFSGIYGEKALRDIPVFQEFYEVEFQEARQVCGFNPLAAQAVALCRELGLRRVLATNPLFPSIATESRMRWAGVSPEDFEYYTTYENSVHCKPNPDYYRDILAHCGLRAEECLMVGNDVSEDMVTETLGMKVFLLTDCLINKEGKDLSGYPQGNFEDLMTFIQKLR</sequence>
<dbReference type="GO" id="GO:0016787">
    <property type="term" value="F:hydrolase activity"/>
    <property type="evidence" value="ECO:0007669"/>
    <property type="project" value="UniProtKB-KW"/>
</dbReference>
<reference evidence="2" key="2">
    <citation type="submission" date="2021-09" db="EMBL/GenBank/DDBJ databases">
        <authorList>
            <person name="Gilroy R."/>
        </authorList>
    </citation>
    <scope>NUCLEOTIDE SEQUENCE</scope>
    <source>
        <strain evidence="2">ChiSjej5B23-16112</strain>
    </source>
</reference>
<dbReference type="SFLD" id="SFLDG01129">
    <property type="entry name" value="C1.5:_HAD__Beta-PGM__Phosphata"/>
    <property type="match status" value="1"/>
</dbReference>
<comment type="caution">
    <text evidence="2">The sequence shown here is derived from an EMBL/GenBank/DDBJ whole genome shotgun (WGS) entry which is preliminary data.</text>
</comment>
<name>A0A921I032_9FIRM</name>
<dbReference type="Proteomes" id="UP000769156">
    <property type="component" value="Unassembled WGS sequence"/>
</dbReference>
<dbReference type="RefSeq" id="WP_281725041.1">
    <property type="nucleotide sequence ID" value="NZ_CALKQL010000019.1"/>
</dbReference>
<keyword evidence="1 2" id="KW-0378">Hydrolase</keyword>
<evidence type="ECO:0000313" key="2">
    <source>
        <dbReference type="EMBL" id="HJF93650.1"/>
    </source>
</evidence>
<dbReference type="InterPro" id="IPR036412">
    <property type="entry name" value="HAD-like_sf"/>
</dbReference>